<proteinExistence type="predicted"/>
<evidence type="ECO:0000313" key="2">
    <source>
        <dbReference type="EMBL" id="PWA56571.1"/>
    </source>
</evidence>
<gene>
    <name evidence="2" type="ORF">CTI12_AA413470</name>
</gene>
<feature type="compositionally biased region" description="Basic and acidic residues" evidence="1">
    <location>
        <begin position="261"/>
        <end position="272"/>
    </location>
</feature>
<keyword evidence="3" id="KW-1185">Reference proteome</keyword>
<feature type="compositionally biased region" description="Polar residues" evidence="1">
    <location>
        <begin position="20"/>
        <end position="29"/>
    </location>
</feature>
<feature type="compositionally biased region" description="Basic and acidic residues" evidence="1">
    <location>
        <begin position="37"/>
        <end position="52"/>
    </location>
</feature>
<dbReference type="Proteomes" id="UP000245207">
    <property type="component" value="Unassembled WGS sequence"/>
</dbReference>
<accession>A0A2U1M5Q3</accession>
<reference evidence="2 3" key="1">
    <citation type="journal article" date="2018" name="Mol. Plant">
        <title>The genome of Artemisia annua provides insight into the evolution of Asteraceae family and artemisinin biosynthesis.</title>
        <authorList>
            <person name="Shen Q."/>
            <person name="Zhang L."/>
            <person name="Liao Z."/>
            <person name="Wang S."/>
            <person name="Yan T."/>
            <person name="Shi P."/>
            <person name="Liu M."/>
            <person name="Fu X."/>
            <person name="Pan Q."/>
            <person name="Wang Y."/>
            <person name="Lv Z."/>
            <person name="Lu X."/>
            <person name="Zhang F."/>
            <person name="Jiang W."/>
            <person name="Ma Y."/>
            <person name="Chen M."/>
            <person name="Hao X."/>
            <person name="Li L."/>
            <person name="Tang Y."/>
            <person name="Lv G."/>
            <person name="Zhou Y."/>
            <person name="Sun X."/>
            <person name="Brodelius P.E."/>
            <person name="Rose J.K.C."/>
            <person name="Tang K."/>
        </authorList>
    </citation>
    <scope>NUCLEOTIDE SEQUENCE [LARGE SCALE GENOMIC DNA]</scope>
    <source>
        <strain evidence="3">cv. Huhao1</strain>
        <tissue evidence="2">Leaf</tissue>
    </source>
</reference>
<dbReference type="EMBL" id="PKPP01006419">
    <property type="protein sequence ID" value="PWA56571.1"/>
    <property type="molecule type" value="Genomic_DNA"/>
</dbReference>
<name>A0A2U1M5Q3_ARTAN</name>
<comment type="caution">
    <text evidence="2">The sequence shown here is derived from an EMBL/GenBank/DDBJ whole genome shotgun (WGS) entry which is preliminary data.</text>
</comment>
<dbReference type="OrthoDB" id="1752268at2759"/>
<sequence>MGPERNPTTAPSNDKIITMTGDNSIQTPAQEAIGDPDEPRVEPTRTTHDAGRPGDPTSEPDTEDPVIQFVVHNFDRMNAMYKAFTQKLKDAPHQRVFANVDPPIIEPLNSDSDELHLREPRRETKQHMTYKDLPRRPRDKQIVRPATRQGESHRFPRETFTALIKSPAEILATSKGKMMLRPPPKMFTPASRRDKTKYCEFHEDHGHDTNDCIDLRKQIEACVRNGRLAHLAKEAKVHNSSQNNQPPWSKDGHGPQVSWSKKTDDFSEKRST</sequence>
<evidence type="ECO:0000313" key="3">
    <source>
        <dbReference type="Proteomes" id="UP000245207"/>
    </source>
</evidence>
<organism evidence="2 3">
    <name type="scientific">Artemisia annua</name>
    <name type="common">Sweet wormwood</name>
    <dbReference type="NCBI Taxonomy" id="35608"/>
    <lineage>
        <taxon>Eukaryota</taxon>
        <taxon>Viridiplantae</taxon>
        <taxon>Streptophyta</taxon>
        <taxon>Embryophyta</taxon>
        <taxon>Tracheophyta</taxon>
        <taxon>Spermatophyta</taxon>
        <taxon>Magnoliopsida</taxon>
        <taxon>eudicotyledons</taxon>
        <taxon>Gunneridae</taxon>
        <taxon>Pentapetalae</taxon>
        <taxon>asterids</taxon>
        <taxon>campanulids</taxon>
        <taxon>Asterales</taxon>
        <taxon>Asteraceae</taxon>
        <taxon>Asteroideae</taxon>
        <taxon>Anthemideae</taxon>
        <taxon>Artemisiinae</taxon>
        <taxon>Artemisia</taxon>
    </lineage>
</organism>
<feature type="region of interest" description="Disordered" evidence="1">
    <location>
        <begin position="1"/>
        <end position="64"/>
    </location>
</feature>
<protein>
    <submittedName>
        <fullName evidence="2">Retrotransposon gag domain-containing protein</fullName>
    </submittedName>
</protein>
<feature type="region of interest" description="Disordered" evidence="1">
    <location>
        <begin position="233"/>
        <end position="272"/>
    </location>
</feature>
<evidence type="ECO:0000256" key="1">
    <source>
        <dbReference type="SAM" id="MobiDB-lite"/>
    </source>
</evidence>
<feature type="compositionally biased region" description="Polar residues" evidence="1">
    <location>
        <begin position="238"/>
        <end position="247"/>
    </location>
</feature>
<feature type="compositionally biased region" description="Polar residues" evidence="1">
    <location>
        <begin position="1"/>
        <end position="12"/>
    </location>
</feature>
<dbReference type="AlphaFoldDB" id="A0A2U1M5Q3"/>